<protein>
    <submittedName>
        <fullName evidence="1">Uncharacterized protein</fullName>
    </submittedName>
</protein>
<dbReference type="EMBL" id="FP929056">
    <property type="protein sequence ID" value="CBL27852.1"/>
    <property type="molecule type" value="Genomic_DNA"/>
</dbReference>
<dbReference type="KEGG" id="sbr:SY1_03870"/>
<evidence type="ECO:0000313" key="2">
    <source>
        <dbReference type="Proteomes" id="UP000008957"/>
    </source>
</evidence>
<evidence type="ECO:0000313" key="1">
    <source>
        <dbReference type="EMBL" id="CBL27852.1"/>
    </source>
</evidence>
<reference evidence="1 2" key="2">
    <citation type="submission" date="2010-03" db="EMBL/GenBank/DDBJ databases">
        <authorList>
            <person name="Pajon A."/>
        </authorList>
    </citation>
    <scope>NUCLEOTIDE SEQUENCE [LARGE SCALE GENOMIC DNA]</scope>
    <source>
        <strain evidence="1 2">SGP1</strain>
    </source>
</reference>
<dbReference type="AlphaFoldDB" id="A0AB94IVS8"/>
<gene>
    <name evidence="1" type="ORF">SY1_03870</name>
</gene>
<keyword evidence="2" id="KW-1185">Reference proteome</keyword>
<accession>A0AB94IVS8</accession>
<proteinExistence type="predicted"/>
<name>A0AB94IVS8_9BACT</name>
<reference evidence="2" key="1">
    <citation type="submission" date="2010-03" db="EMBL/GenBank/DDBJ databases">
        <title>The genome sequence of Synergistetes sp. SGP1.</title>
        <authorList>
            <consortium name="metaHIT consortium -- http://www.metahit.eu/"/>
            <person name="Pajon A."/>
            <person name="Turner K."/>
            <person name="Parkhill J."/>
            <person name="Wade W."/>
            <person name="Vartoukian S."/>
        </authorList>
    </citation>
    <scope>NUCLEOTIDE SEQUENCE [LARGE SCALE GENOMIC DNA]</scope>
    <source>
        <strain evidence="2">SGP1</strain>
    </source>
</reference>
<dbReference type="Proteomes" id="UP000008957">
    <property type="component" value="Chromosome"/>
</dbReference>
<sequence>MKKRLTIALASVLYLWIMNALTVNWLGEPCSAGFDCVHPRVKGYAAPTFTAMLYKTVSVEK</sequence>
<organism evidence="1 2">
    <name type="scientific">Fretibacterium fastidiosum</name>
    <dbReference type="NCBI Taxonomy" id="651822"/>
    <lineage>
        <taxon>Bacteria</taxon>
        <taxon>Thermotogati</taxon>
        <taxon>Synergistota</taxon>
        <taxon>Synergistia</taxon>
        <taxon>Synergistales</taxon>
        <taxon>Aminobacteriaceae</taxon>
        <taxon>Fretibacterium</taxon>
    </lineage>
</organism>
<dbReference type="RefSeq" id="WP_015555999.1">
    <property type="nucleotide sequence ID" value="NC_021038.1"/>
</dbReference>